<name>A0ABD3RXA5_9STRA</name>
<accession>A0ABD3RXA5</accession>
<reference evidence="1 2" key="1">
    <citation type="submission" date="2024-10" db="EMBL/GenBank/DDBJ databases">
        <title>Updated reference genomes for cyclostephanoid diatoms.</title>
        <authorList>
            <person name="Roberts W.R."/>
            <person name="Alverson A.J."/>
        </authorList>
    </citation>
    <scope>NUCLEOTIDE SEQUENCE [LARGE SCALE GENOMIC DNA]</scope>
    <source>
        <strain evidence="1 2">AJA228-03</strain>
    </source>
</reference>
<evidence type="ECO:0000313" key="2">
    <source>
        <dbReference type="Proteomes" id="UP001530377"/>
    </source>
</evidence>
<protein>
    <submittedName>
        <fullName evidence="1">Uncharacterized protein</fullName>
    </submittedName>
</protein>
<evidence type="ECO:0000313" key="1">
    <source>
        <dbReference type="EMBL" id="KAL3816828.1"/>
    </source>
</evidence>
<gene>
    <name evidence="1" type="ORF">ACHAXA_005106</name>
</gene>
<comment type="caution">
    <text evidence="1">The sequence shown here is derived from an EMBL/GenBank/DDBJ whole genome shotgun (WGS) entry which is preliminary data.</text>
</comment>
<dbReference type="EMBL" id="JALLPB020000129">
    <property type="protein sequence ID" value="KAL3816828.1"/>
    <property type="molecule type" value="Genomic_DNA"/>
</dbReference>
<proteinExistence type="predicted"/>
<dbReference type="AlphaFoldDB" id="A0ABD3RXA5"/>
<sequence length="132" mass="14822">MTQTPLSMAQTWVLQTDPAFNEQTSTFTKSKSRHVDAAYEYVFNNLAMLNAADGDATLCLLDRSKRGQKSYVVLPNFLPTSAMSFDRFAGQVLNIVRVMPSLADRLMISTFHPKHNVKSMQAPVPIIVITWK</sequence>
<dbReference type="Proteomes" id="UP001530377">
    <property type="component" value="Unassembled WGS sequence"/>
</dbReference>
<organism evidence="1 2">
    <name type="scientific">Cyclostephanos tholiformis</name>
    <dbReference type="NCBI Taxonomy" id="382380"/>
    <lineage>
        <taxon>Eukaryota</taxon>
        <taxon>Sar</taxon>
        <taxon>Stramenopiles</taxon>
        <taxon>Ochrophyta</taxon>
        <taxon>Bacillariophyta</taxon>
        <taxon>Coscinodiscophyceae</taxon>
        <taxon>Thalassiosirophycidae</taxon>
        <taxon>Stephanodiscales</taxon>
        <taxon>Stephanodiscaceae</taxon>
        <taxon>Cyclostephanos</taxon>
    </lineage>
</organism>
<keyword evidence="2" id="KW-1185">Reference proteome</keyword>